<evidence type="ECO:0000256" key="1">
    <source>
        <dbReference type="PROSITE-ProRule" id="PRU00221"/>
    </source>
</evidence>
<accession>A0A8S1KY40</accession>
<dbReference type="AlphaFoldDB" id="A0A8S1KY40"/>
<dbReference type="InterPro" id="IPR001680">
    <property type="entry name" value="WD40_rpt"/>
</dbReference>
<comment type="caution">
    <text evidence="2">The sequence shown here is derived from an EMBL/GenBank/DDBJ whole genome shotgun (WGS) entry which is preliminary data.</text>
</comment>
<sequence>MQPEILNQLQCLDVELSVFSLQTNQQVEVISGHQAPITSLQFIQAEEKVLLVSGSWDKTIRIHDLYARGMKEGSGGDSMLHNSEVTALAARDNQIAVATMGGELVQEKKVRQ</sequence>
<proteinExistence type="predicted"/>
<gene>
    <name evidence="2" type="ORF">PSON_ATCC_30995.1.T0120463</name>
</gene>
<dbReference type="PANTHER" id="PTHR19858">
    <property type="entry name" value="WD40 REPEAT PROTEIN"/>
    <property type="match status" value="1"/>
</dbReference>
<dbReference type="OrthoDB" id="3142434at2759"/>
<evidence type="ECO:0000313" key="2">
    <source>
        <dbReference type="EMBL" id="CAD8058885.1"/>
    </source>
</evidence>
<dbReference type="PROSITE" id="PS50082">
    <property type="entry name" value="WD_REPEATS_2"/>
    <property type="match status" value="1"/>
</dbReference>
<dbReference type="Proteomes" id="UP000692954">
    <property type="component" value="Unassembled WGS sequence"/>
</dbReference>
<protein>
    <submittedName>
        <fullName evidence="2">Uncharacterized protein</fullName>
    </submittedName>
</protein>
<feature type="repeat" description="WD" evidence="1">
    <location>
        <begin position="30"/>
        <end position="65"/>
    </location>
</feature>
<dbReference type="SMART" id="SM00320">
    <property type="entry name" value="WD40"/>
    <property type="match status" value="1"/>
</dbReference>
<organism evidence="2 3">
    <name type="scientific">Paramecium sonneborni</name>
    <dbReference type="NCBI Taxonomy" id="65129"/>
    <lineage>
        <taxon>Eukaryota</taxon>
        <taxon>Sar</taxon>
        <taxon>Alveolata</taxon>
        <taxon>Ciliophora</taxon>
        <taxon>Intramacronucleata</taxon>
        <taxon>Oligohymenophorea</taxon>
        <taxon>Peniculida</taxon>
        <taxon>Parameciidae</taxon>
        <taxon>Paramecium</taxon>
    </lineage>
</organism>
<dbReference type="InterPro" id="IPR027145">
    <property type="entry name" value="PWP2"/>
</dbReference>
<dbReference type="GO" id="GO:0000028">
    <property type="term" value="P:ribosomal small subunit assembly"/>
    <property type="evidence" value="ECO:0007669"/>
    <property type="project" value="TreeGrafter"/>
</dbReference>
<name>A0A8S1KY40_9CILI</name>
<dbReference type="Pfam" id="PF00400">
    <property type="entry name" value="WD40"/>
    <property type="match status" value="1"/>
</dbReference>
<evidence type="ECO:0000313" key="3">
    <source>
        <dbReference type="Proteomes" id="UP000692954"/>
    </source>
</evidence>
<keyword evidence="1" id="KW-0853">WD repeat</keyword>
<dbReference type="GO" id="GO:0032040">
    <property type="term" value="C:small-subunit processome"/>
    <property type="evidence" value="ECO:0007669"/>
    <property type="project" value="TreeGrafter"/>
</dbReference>
<dbReference type="GO" id="GO:0000462">
    <property type="term" value="P:maturation of SSU-rRNA from tricistronic rRNA transcript (SSU-rRNA, 5.8S rRNA, LSU-rRNA)"/>
    <property type="evidence" value="ECO:0007669"/>
    <property type="project" value="TreeGrafter"/>
</dbReference>
<keyword evidence="3" id="KW-1185">Reference proteome</keyword>
<dbReference type="GO" id="GO:0034388">
    <property type="term" value="C:Pwp2p-containing subcomplex of 90S preribosome"/>
    <property type="evidence" value="ECO:0007669"/>
    <property type="project" value="TreeGrafter"/>
</dbReference>
<dbReference type="PANTHER" id="PTHR19858:SF0">
    <property type="entry name" value="PERIODIC TRYPTOPHAN PROTEIN 2 HOMOLOG"/>
    <property type="match status" value="1"/>
</dbReference>
<reference evidence="2" key="1">
    <citation type="submission" date="2021-01" db="EMBL/GenBank/DDBJ databases">
        <authorList>
            <consortium name="Genoscope - CEA"/>
            <person name="William W."/>
        </authorList>
    </citation>
    <scope>NUCLEOTIDE SEQUENCE</scope>
</reference>
<dbReference type="EMBL" id="CAJJDN010000012">
    <property type="protein sequence ID" value="CAD8058885.1"/>
    <property type="molecule type" value="Genomic_DNA"/>
</dbReference>